<evidence type="ECO:0000313" key="4">
    <source>
        <dbReference type="EMBL" id="NYS97239.1"/>
    </source>
</evidence>
<comment type="caution">
    <text evidence="4">The sequence shown here is derived from an EMBL/GenBank/DDBJ whole genome shotgun (WGS) entry which is preliminary data.</text>
</comment>
<dbReference type="CDD" id="cd04301">
    <property type="entry name" value="NAT_SF"/>
    <property type="match status" value="1"/>
</dbReference>
<dbReference type="Gene3D" id="3.40.630.30">
    <property type="match status" value="1"/>
</dbReference>
<evidence type="ECO:0000313" key="5">
    <source>
        <dbReference type="Proteomes" id="UP000589521"/>
    </source>
</evidence>
<feature type="domain" description="N-acetyltransferase" evidence="3">
    <location>
        <begin position="1"/>
        <end position="148"/>
    </location>
</feature>
<dbReference type="PANTHER" id="PTHR43800">
    <property type="entry name" value="PEPTIDYL-LYSINE N-ACETYLTRANSFERASE YJAB"/>
    <property type="match status" value="1"/>
</dbReference>
<dbReference type="EMBL" id="JACBXX010000181">
    <property type="protein sequence ID" value="NYS97239.1"/>
    <property type="molecule type" value="Genomic_DNA"/>
</dbReference>
<dbReference type="AlphaFoldDB" id="A0A7Z0M7C6"/>
<evidence type="ECO:0000259" key="3">
    <source>
        <dbReference type="PROSITE" id="PS51186"/>
    </source>
</evidence>
<organism evidence="4 5">
    <name type="scientific">Streptococcus danieliae</name>
    <dbReference type="NCBI Taxonomy" id="747656"/>
    <lineage>
        <taxon>Bacteria</taxon>
        <taxon>Bacillati</taxon>
        <taxon>Bacillota</taxon>
        <taxon>Bacilli</taxon>
        <taxon>Lactobacillales</taxon>
        <taxon>Streptococcaceae</taxon>
        <taxon>Streptococcus</taxon>
    </lineage>
</organism>
<keyword evidence="1 4" id="KW-0808">Transferase</keyword>
<dbReference type="RefSeq" id="WP_179925821.1">
    <property type="nucleotide sequence ID" value="NZ_JACBXX010000181.1"/>
</dbReference>
<dbReference type="PROSITE" id="PS51186">
    <property type="entry name" value="GNAT"/>
    <property type="match status" value="1"/>
</dbReference>
<dbReference type="Proteomes" id="UP000589521">
    <property type="component" value="Unassembled WGS sequence"/>
</dbReference>
<name>A0A7Z0M7C6_9STRE</name>
<keyword evidence="2" id="KW-0012">Acyltransferase</keyword>
<gene>
    <name evidence="4" type="ORF">HZY94_08635</name>
</gene>
<reference evidence="4 5" key="1">
    <citation type="submission" date="2020-07" db="EMBL/GenBank/DDBJ databases">
        <title>MOT database genomes.</title>
        <authorList>
            <person name="Joseph S."/>
            <person name="Aduse-Opoku J."/>
            <person name="Hashim A."/>
            <person name="Wade W."/>
            <person name="Curtis M."/>
        </authorList>
    </citation>
    <scope>NUCLEOTIDE SEQUENCE [LARGE SCALE GENOMIC DNA]</scope>
    <source>
        <strain evidence="4 5">STR</strain>
    </source>
</reference>
<sequence length="154" mass="17640">MKITEVKVREPLLDRLLEVWESSVRATHLFLSEKEIQQIKAYVPQALQEIPHLLILENEQQVPLGFMGIAGNHLEMLFISNEERGKGYGKELLAYGIANYGVRQLAVNEQNPSAQGFYEALGFRVYKRTELDEQGNPYPLLYMKLADESPFISK</sequence>
<evidence type="ECO:0000256" key="2">
    <source>
        <dbReference type="ARBA" id="ARBA00023315"/>
    </source>
</evidence>
<dbReference type="InterPro" id="IPR000182">
    <property type="entry name" value="GNAT_dom"/>
</dbReference>
<dbReference type="PANTHER" id="PTHR43800:SF1">
    <property type="entry name" value="PEPTIDYL-LYSINE N-ACETYLTRANSFERASE YJAB"/>
    <property type="match status" value="1"/>
</dbReference>
<dbReference type="InterPro" id="IPR016181">
    <property type="entry name" value="Acyl_CoA_acyltransferase"/>
</dbReference>
<dbReference type="SUPFAM" id="SSF55729">
    <property type="entry name" value="Acyl-CoA N-acyltransferases (Nat)"/>
    <property type="match status" value="1"/>
</dbReference>
<proteinExistence type="predicted"/>
<accession>A0A7Z0M7C6</accession>
<dbReference type="GO" id="GO:0016747">
    <property type="term" value="F:acyltransferase activity, transferring groups other than amino-acyl groups"/>
    <property type="evidence" value="ECO:0007669"/>
    <property type="project" value="InterPro"/>
</dbReference>
<evidence type="ECO:0000256" key="1">
    <source>
        <dbReference type="ARBA" id="ARBA00022679"/>
    </source>
</evidence>
<protein>
    <submittedName>
        <fullName evidence="4">GNAT family N-acetyltransferase</fullName>
    </submittedName>
</protein>
<dbReference type="Pfam" id="PF13673">
    <property type="entry name" value="Acetyltransf_10"/>
    <property type="match status" value="1"/>
</dbReference>